<keyword evidence="3" id="KW-0813">Transport</keyword>
<dbReference type="Proteomes" id="UP000559598">
    <property type="component" value="Unassembled WGS sequence"/>
</dbReference>
<feature type="transmembrane region" description="Helical" evidence="8">
    <location>
        <begin position="272"/>
        <end position="294"/>
    </location>
</feature>
<evidence type="ECO:0000256" key="5">
    <source>
        <dbReference type="ARBA" id="ARBA00022692"/>
    </source>
</evidence>
<keyword evidence="7 8" id="KW-0472">Membrane</keyword>
<feature type="transmembrane region" description="Helical" evidence="8">
    <location>
        <begin position="194"/>
        <end position="211"/>
    </location>
</feature>
<dbReference type="GO" id="GO:0009847">
    <property type="term" value="P:spore germination"/>
    <property type="evidence" value="ECO:0007669"/>
    <property type="project" value="InterPro"/>
</dbReference>
<accession>A0A840DRH8</accession>
<comment type="similarity">
    <text evidence="2">Belongs to the amino acid-polyamine-organocation (APC) superfamily. Spore germination protein (SGP) (TC 2.A.3.9) family.</text>
</comment>
<feature type="transmembrane region" description="Helical" evidence="8">
    <location>
        <begin position="43"/>
        <end position="62"/>
    </location>
</feature>
<dbReference type="AlphaFoldDB" id="A0A840DRH8"/>
<evidence type="ECO:0000256" key="2">
    <source>
        <dbReference type="ARBA" id="ARBA00007998"/>
    </source>
</evidence>
<keyword evidence="6 8" id="KW-1133">Transmembrane helix</keyword>
<dbReference type="NCBIfam" id="TIGR00912">
    <property type="entry name" value="2A0309"/>
    <property type="match status" value="1"/>
</dbReference>
<keyword evidence="5 8" id="KW-0812">Transmembrane</keyword>
<feature type="transmembrane region" description="Helical" evidence="8">
    <location>
        <begin position="335"/>
        <end position="357"/>
    </location>
</feature>
<sequence length="373" mass="43264">MTLNRERFFISPFFVFFTVHGAQIGIGVLSFQRRLNEKVGHDGWISIIVAGIVAHILIWMMYQTFQLSGTSEDVIQLNIQYFGKWLGNVLNIGFVCYFLLLALIVLRLYIEVVQVWMFPLMGTWQFSLILLLLTYYTVLGGFRSVVGLCLWGVVIPLLTIFPMLFFPLEYAHYRNFFPILDHSMLDILKGAKEVTVEYLGFELLLMYYAFIKDGQQSHRWAQLANGFTMFIYLVVIFISTVFYNEEQVKHVIWPTLTLGKIPEIPFIERMEYIIISIYVLVVFPIICLAIWSATRGLKQMVSLKQRLSLPVVLITIFVASLFFNTREEIDQLGKFVSTIGFYLVIGYIPFLYLLALFTKRLKGKASMNERSMI</sequence>
<evidence type="ECO:0000256" key="8">
    <source>
        <dbReference type="SAM" id="Phobius"/>
    </source>
</evidence>
<evidence type="ECO:0000256" key="6">
    <source>
        <dbReference type="ARBA" id="ARBA00022989"/>
    </source>
</evidence>
<feature type="transmembrane region" description="Helical" evidence="8">
    <location>
        <begin position="145"/>
        <end position="168"/>
    </location>
</feature>
<proteinExistence type="inferred from homology"/>
<name>A0A840DRH8_9BACL</name>
<protein>
    <submittedName>
        <fullName evidence="9">Spore germination protein (Amino acid permease)</fullName>
    </submittedName>
</protein>
<feature type="transmembrane region" description="Helical" evidence="8">
    <location>
        <begin position="223"/>
        <end position="243"/>
    </location>
</feature>
<evidence type="ECO:0000256" key="4">
    <source>
        <dbReference type="ARBA" id="ARBA00022544"/>
    </source>
</evidence>
<comment type="subcellular location">
    <subcellularLocation>
        <location evidence="1">Membrane</location>
        <topology evidence="1">Multi-pass membrane protein</topology>
    </subcellularLocation>
</comment>
<evidence type="ECO:0000256" key="7">
    <source>
        <dbReference type="ARBA" id="ARBA00023136"/>
    </source>
</evidence>
<reference evidence="9 10" key="1">
    <citation type="submission" date="2020-08" db="EMBL/GenBank/DDBJ databases">
        <title>Genomic Encyclopedia of Type Strains, Phase IV (KMG-IV): sequencing the most valuable type-strain genomes for metagenomic binning, comparative biology and taxonomic classification.</title>
        <authorList>
            <person name="Goeker M."/>
        </authorList>
    </citation>
    <scope>NUCLEOTIDE SEQUENCE [LARGE SCALE GENOMIC DNA]</scope>
    <source>
        <strain evidence="9 10">DSM 17075</strain>
    </source>
</reference>
<feature type="transmembrane region" description="Helical" evidence="8">
    <location>
        <begin position="306"/>
        <end position="323"/>
    </location>
</feature>
<dbReference type="Pfam" id="PF03845">
    <property type="entry name" value="Spore_permease"/>
    <property type="match status" value="1"/>
</dbReference>
<dbReference type="RefSeq" id="WP_183184508.1">
    <property type="nucleotide sequence ID" value="NZ_BMNP01000011.1"/>
</dbReference>
<dbReference type="EMBL" id="JACIDE010000012">
    <property type="protein sequence ID" value="MBB4074215.1"/>
    <property type="molecule type" value="Genomic_DNA"/>
</dbReference>
<keyword evidence="4" id="KW-0309">Germination</keyword>
<dbReference type="GO" id="GO:0016020">
    <property type="term" value="C:membrane"/>
    <property type="evidence" value="ECO:0007669"/>
    <property type="project" value="UniProtKB-SubCell"/>
</dbReference>
<evidence type="ECO:0000256" key="1">
    <source>
        <dbReference type="ARBA" id="ARBA00004141"/>
    </source>
</evidence>
<dbReference type="PANTHER" id="PTHR34975:SF2">
    <property type="entry name" value="SPORE GERMINATION PROTEIN A2"/>
    <property type="match status" value="1"/>
</dbReference>
<dbReference type="InterPro" id="IPR004761">
    <property type="entry name" value="Spore_GerAB"/>
</dbReference>
<dbReference type="PANTHER" id="PTHR34975">
    <property type="entry name" value="SPORE GERMINATION PROTEIN A2"/>
    <property type="match status" value="1"/>
</dbReference>
<evidence type="ECO:0000313" key="9">
    <source>
        <dbReference type="EMBL" id="MBB4074215.1"/>
    </source>
</evidence>
<evidence type="ECO:0000256" key="3">
    <source>
        <dbReference type="ARBA" id="ARBA00022448"/>
    </source>
</evidence>
<dbReference type="Gene3D" id="1.20.1740.10">
    <property type="entry name" value="Amino acid/polyamine transporter I"/>
    <property type="match status" value="1"/>
</dbReference>
<comment type="caution">
    <text evidence="9">The sequence shown here is derived from an EMBL/GenBank/DDBJ whole genome shotgun (WGS) entry which is preliminary data.</text>
</comment>
<gene>
    <name evidence="9" type="ORF">GGR02_001980</name>
</gene>
<feature type="transmembrane region" description="Helical" evidence="8">
    <location>
        <begin position="12"/>
        <end position="31"/>
    </location>
</feature>
<organism evidence="9 10">
    <name type="scientific">Anoxybacteroides voinovskiense</name>
    <dbReference type="NCBI Taxonomy" id="230470"/>
    <lineage>
        <taxon>Bacteria</taxon>
        <taxon>Bacillati</taxon>
        <taxon>Bacillota</taxon>
        <taxon>Bacilli</taxon>
        <taxon>Bacillales</taxon>
        <taxon>Anoxybacillaceae</taxon>
        <taxon>Anoxybacteroides</taxon>
    </lineage>
</organism>
<feature type="transmembrane region" description="Helical" evidence="8">
    <location>
        <begin position="89"/>
        <end position="110"/>
    </location>
</feature>
<feature type="transmembrane region" description="Helical" evidence="8">
    <location>
        <begin position="116"/>
        <end position="138"/>
    </location>
</feature>
<keyword evidence="10" id="KW-1185">Reference proteome</keyword>
<evidence type="ECO:0000313" key="10">
    <source>
        <dbReference type="Proteomes" id="UP000559598"/>
    </source>
</evidence>